<dbReference type="AlphaFoldDB" id="Q949K5"/>
<organism evidence="3">
    <name type="scientific">Solanum lycopersicum</name>
    <name type="common">Tomato</name>
    <name type="synonym">Lycopersicon esculentum</name>
    <dbReference type="NCBI Taxonomy" id="4081"/>
    <lineage>
        <taxon>Eukaryota</taxon>
        <taxon>Viridiplantae</taxon>
        <taxon>Streptophyta</taxon>
        <taxon>Embryophyta</taxon>
        <taxon>Tracheophyta</taxon>
        <taxon>Spermatophyta</taxon>
        <taxon>Magnoliopsida</taxon>
        <taxon>eudicotyledons</taxon>
        <taxon>Gunneridae</taxon>
        <taxon>Pentapetalae</taxon>
        <taxon>asterids</taxon>
        <taxon>lamiids</taxon>
        <taxon>Solanales</taxon>
        <taxon>Solanaceae</taxon>
        <taxon>Solanoideae</taxon>
        <taxon>Solaneae</taxon>
        <taxon>Solanum</taxon>
        <taxon>Solanum subgen. Lycopersicon</taxon>
    </lineage>
</organism>
<protein>
    <recommendedName>
        <fullName evidence="4">Protein SKIP34</fullName>
    </recommendedName>
</protein>
<feature type="region of interest" description="Disordered" evidence="2">
    <location>
        <begin position="1"/>
        <end position="24"/>
    </location>
</feature>
<dbReference type="eggNOG" id="ENOG502S8X3">
    <property type="taxonomic scope" value="Eukaryota"/>
</dbReference>
<sequence>MCYGGQRLPSKDDLTDPTRRTRTLPAANENAVVVENLRDRLAETEARLERARAREAELSRQLEEMKRYVCVMEILECYLKRRYREQQVRTLAVLTHTFTDPPDGLSKYTSRQVAKDINCKGYC</sequence>
<evidence type="ECO:0000256" key="2">
    <source>
        <dbReference type="SAM" id="MobiDB-lite"/>
    </source>
</evidence>
<evidence type="ECO:0008006" key="4">
    <source>
        <dbReference type="Google" id="ProtNLM"/>
    </source>
</evidence>
<dbReference type="EMBL" id="AF275345">
    <property type="protein sequence ID" value="AAK84472.1"/>
    <property type="molecule type" value="Genomic_DNA"/>
</dbReference>
<dbReference type="HOGENOM" id="CLU_164338_0_0_1"/>
<reference evidence="3" key="2">
    <citation type="journal article" date="2001" name="Plant Physiol.">
        <title>Sequence and analysis of the tomato JOINTLESS locus.</title>
        <authorList>
            <person name="Mao L."/>
            <person name="Begum D."/>
            <person name="Goff S.A."/>
            <person name="Wing R.A."/>
        </authorList>
    </citation>
    <scope>NUCLEOTIDE SEQUENCE</scope>
</reference>
<accession>Q949K5</accession>
<feature type="coiled-coil region" evidence="1">
    <location>
        <begin position="34"/>
        <end position="68"/>
    </location>
</feature>
<reference evidence="3" key="3">
    <citation type="submission" date="2005-12" db="EMBL/GenBank/DDBJ databases">
        <authorList>
            <person name="Mao L."/>
            <person name="Wing R.A."/>
        </authorList>
    </citation>
    <scope>NUCLEOTIDE SEQUENCE</scope>
</reference>
<reference evidence="3" key="1">
    <citation type="journal article" date="2000" name="Nature">
        <title>JOINTLESS is a MADS-box gene controlling tomato flower abscission zone development.</title>
        <authorList>
            <person name="Mao L."/>
            <person name="Begum D."/>
            <person name="Chuang H.W."/>
            <person name="Budiman M.A."/>
            <person name="Szymkowiak E.J."/>
            <person name="Irish E.E."/>
            <person name="Wing R.A."/>
        </authorList>
    </citation>
    <scope>NUCLEOTIDE SEQUENCE</scope>
</reference>
<name>Q949K5_SOLLC</name>
<evidence type="ECO:0000313" key="3">
    <source>
        <dbReference type="EMBL" id="AAK84472.1"/>
    </source>
</evidence>
<feature type="compositionally biased region" description="Basic and acidic residues" evidence="2">
    <location>
        <begin position="9"/>
        <end position="19"/>
    </location>
</feature>
<keyword evidence="1" id="KW-0175">Coiled coil</keyword>
<evidence type="ECO:0000256" key="1">
    <source>
        <dbReference type="SAM" id="Coils"/>
    </source>
</evidence>
<dbReference type="PhylomeDB" id="Q949K5"/>
<proteinExistence type="predicted"/>